<sequence length="179" mass="19290">MIYRDAMSAIDPRQDPGRLRVGHPERQQAVDALAEHFSLGRLEPAEFEQRTAAAWAARTRGELDALFHDLPALPPPPAPYPGSPPAPYGRDGATGMPLSDKQKWVAGVLQLVLPFGTGRLYSGRVGLGITQLGVSLFFAMPLLTGRSPAALVVPVLWCWLDGIAILTGRPADGHGRLLR</sequence>
<evidence type="ECO:0000256" key="1">
    <source>
        <dbReference type="SAM" id="MobiDB-lite"/>
    </source>
</evidence>
<dbReference type="Proteomes" id="UP000184363">
    <property type="component" value="Unassembled WGS sequence"/>
</dbReference>
<feature type="domain" description="DUF1707" evidence="2">
    <location>
        <begin position="19"/>
        <end position="71"/>
    </location>
</feature>
<proteinExistence type="predicted"/>
<dbReference type="EMBL" id="FRAP01000007">
    <property type="protein sequence ID" value="SHK49314.1"/>
    <property type="molecule type" value="Genomic_DNA"/>
</dbReference>
<protein>
    <recommendedName>
        <fullName evidence="2">DUF1707 domain-containing protein</fullName>
    </recommendedName>
</protein>
<evidence type="ECO:0000313" key="4">
    <source>
        <dbReference type="Proteomes" id="UP000184363"/>
    </source>
</evidence>
<evidence type="ECO:0000259" key="2">
    <source>
        <dbReference type="Pfam" id="PF08044"/>
    </source>
</evidence>
<name>A0A1M6SX97_PSETH</name>
<accession>A0A1M6SX97</accession>
<dbReference type="InterPro" id="IPR012551">
    <property type="entry name" value="DUF1707_SHOCT-like"/>
</dbReference>
<evidence type="ECO:0000313" key="3">
    <source>
        <dbReference type="EMBL" id="SHK49314.1"/>
    </source>
</evidence>
<dbReference type="Pfam" id="PF08044">
    <property type="entry name" value="DUF1707"/>
    <property type="match status" value="1"/>
</dbReference>
<dbReference type="AlphaFoldDB" id="A0A1M6SX97"/>
<keyword evidence="4" id="KW-1185">Reference proteome</keyword>
<reference evidence="3 4" key="1">
    <citation type="submission" date="2016-11" db="EMBL/GenBank/DDBJ databases">
        <authorList>
            <person name="Jaros S."/>
            <person name="Januszkiewicz K."/>
            <person name="Wedrychowicz H."/>
        </authorList>
    </citation>
    <scope>NUCLEOTIDE SEQUENCE [LARGE SCALE GENOMIC DNA]</scope>
    <source>
        <strain evidence="3 4">DSM 43832</strain>
    </source>
</reference>
<feature type="region of interest" description="Disordered" evidence="1">
    <location>
        <begin position="1"/>
        <end position="20"/>
    </location>
</feature>
<organism evidence="3 4">
    <name type="scientific">Pseudonocardia thermophila</name>
    <dbReference type="NCBI Taxonomy" id="1848"/>
    <lineage>
        <taxon>Bacteria</taxon>
        <taxon>Bacillati</taxon>
        <taxon>Actinomycetota</taxon>
        <taxon>Actinomycetes</taxon>
        <taxon>Pseudonocardiales</taxon>
        <taxon>Pseudonocardiaceae</taxon>
        <taxon>Pseudonocardia</taxon>
    </lineage>
</organism>
<gene>
    <name evidence="3" type="ORF">SAMN05443637_10713</name>
</gene>
<dbReference type="STRING" id="1848.SAMN05443637_10713"/>